<gene>
    <name evidence="6" type="primary">glgX</name>
    <name evidence="6" type="ORF">D3791_00910</name>
</gene>
<dbReference type="SUPFAM" id="SSF81296">
    <property type="entry name" value="E set domains"/>
    <property type="match status" value="1"/>
</dbReference>
<dbReference type="InterPro" id="IPR044505">
    <property type="entry name" value="GlgX_Isoamylase_N_E_set"/>
</dbReference>
<organism evidence="6 7">
    <name type="scientific">Glutamicibacter mishrai</name>
    <dbReference type="NCBI Taxonomy" id="1775880"/>
    <lineage>
        <taxon>Bacteria</taxon>
        <taxon>Bacillati</taxon>
        <taxon>Actinomycetota</taxon>
        <taxon>Actinomycetes</taxon>
        <taxon>Micrococcales</taxon>
        <taxon>Micrococcaceae</taxon>
        <taxon>Glutamicibacter</taxon>
    </lineage>
</organism>
<protein>
    <submittedName>
        <fullName evidence="6">Glycogen debranching enzyme GlgX</fullName>
    </submittedName>
</protein>
<dbReference type="NCBIfam" id="TIGR02100">
    <property type="entry name" value="glgX_debranch"/>
    <property type="match status" value="1"/>
</dbReference>
<dbReference type="InterPro" id="IPR004193">
    <property type="entry name" value="Glyco_hydro_13_N"/>
</dbReference>
<evidence type="ECO:0000256" key="3">
    <source>
        <dbReference type="ARBA" id="ARBA00023295"/>
    </source>
</evidence>
<dbReference type="InterPro" id="IPR014756">
    <property type="entry name" value="Ig_E-set"/>
</dbReference>
<dbReference type="SUPFAM" id="SSF51011">
    <property type="entry name" value="Glycosyl hydrolase domain"/>
    <property type="match status" value="1"/>
</dbReference>
<dbReference type="EMBL" id="CP032549">
    <property type="protein sequence ID" value="QIV85805.1"/>
    <property type="molecule type" value="Genomic_DNA"/>
</dbReference>
<feature type="region of interest" description="Disordered" evidence="4">
    <location>
        <begin position="482"/>
        <end position="508"/>
    </location>
</feature>
<dbReference type="InterPro" id="IPR013783">
    <property type="entry name" value="Ig-like_fold"/>
</dbReference>
<evidence type="ECO:0000259" key="5">
    <source>
        <dbReference type="SMART" id="SM00642"/>
    </source>
</evidence>
<dbReference type="RefSeq" id="WP_172511045.1">
    <property type="nucleotide sequence ID" value="NZ_CP032549.1"/>
</dbReference>
<dbReference type="AlphaFoldDB" id="A0A6H0SHI7"/>
<dbReference type="InterPro" id="IPR006047">
    <property type="entry name" value="GH13_cat_dom"/>
</dbReference>
<feature type="domain" description="Glycosyl hydrolase family 13 catalytic" evidence="5">
    <location>
        <begin position="175"/>
        <end position="582"/>
    </location>
</feature>
<dbReference type="CDD" id="cd02856">
    <property type="entry name" value="E_set_GDE_Isoamylase_N"/>
    <property type="match status" value="1"/>
</dbReference>
<name>A0A6H0SHI7_9MICC</name>
<evidence type="ECO:0000313" key="7">
    <source>
        <dbReference type="Proteomes" id="UP000502331"/>
    </source>
</evidence>
<dbReference type="GO" id="GO:0004135">
    <property type="term" value="F:amylo-alpha-1,6-glucosidase activity"/>
    <property type="evidence" value="ECO:0007669"/>
    <property type="project" value="InterPro"/>
</dbReference>
<feature type="compositionally biased region" description="Basic and acidic residues" evidence="4">
    <location>
        <begin position="482"/>
        <end position="496"/>
    </location>
</feature>
<dbReference type="PANTHER" id="PTHR43002">
    <property type="entry name" value="GLYCOGEN DEBRANCHING ENZYME"/>
    <property type="match status" value="1"/>
</dbReference>
<keyword evidence="7" id="KW-1185">Reference proteome</keyword>
<dbReference type="Pfam" id="PF00128">
    <property type="entry name" value="Alpha-amylase"/>
    <property type="match status" value="1"/>
</dbReference>
<sequence length="704" mass="77080">MTQAPALDTTAGRPWPLGVTVDASGANVAVYAPKARAVYFCWFPEGDDAEEHRLALPYVQDGIWHAHFGGIGAGTRYGLRADGEYKPEAGLRFNVNKLLIDPYARSLDRPVRYHELMDGALRPAATDPVDDGDSDLAPQPDPEDSAPVVPKGIITAEPSGPDPASNRPHHELADLVIYESHLKGLTATHPGVPAEIRGAYAGMGHPAIIDHLQSLGVNAVEFLPVQAFIDDEHIVEQGLTNYWGYQPVAWFAPEPRYAQNDAVAEFRQLVHTLHEAGIEVILDVVYNHSGEGGEHGPTLNLRGLDNAGYYRLAEDPRHYINDAGTGNTLAVYSPMTLRMVLDSLRYWAQAFGVDGFRFDLATSVARSPQGFEPEGTFLQSIAQDPVLSELKLIAEPWDLGPGGYQLGNFPAPFAQWNDRFRDGIRQVWRGEILGAANFGSLLLGSADFFDHSGRSATSGINFISAHDGFTLRDAVTYSQKHNEANGEENRDGHDENYSDNFGVEGPTDEPGILQGRSLRVRGLLATLLLAQGVPMLLAGDEFGNSQQGNNNAYAQDNELGWIDWSSQDHVLTGFVRDLIELRRRFPHLRQRGFLHGQQRADGHRDVRWFCPDGSSPDAEHWQDPEFRSLALQLRGAAGEPRGEALAGSVLVIFNFGDECEFTLPDPDDGAFWCLELDSAEPEVSAHNVAGSYLMQGHSVALLSS</sequence>
<dbReference type="Proteomes" id="UP000502331">
    <property type="component" value="Chromosome"/>
</dbReference>
<keyword evidence="3" id="KW-0326">Glycosidase</keyword>
<reference evidence="6 7" key="1">
    <citation type="submission" date="2018-09" db="EMBL/GenBank/DDBJ databases">
        <title>Glutamicibacter mishrai S5-52T (LMG 29155T = KCTC 39846T).</title>
        <authorList>
            <person name="Das S.K."/>
        </authorList>
    </citation>
    <scope>NUCLEOTIDE SEQUENCE [LARGE SCALE GENOMIC DNA]</scope>
    <source>
        <strain evidence="6 7">S5-52</strain>
    </source>
</reference>
<evidence type="ECO:0000256" key="2">
    <source>
        <dbReference type="ARBA" id="ARBA00022801"/>
    </source>
</evidence>
<dbReference type="SMART" id="SM00642">
    <property type="entry name" value="Aamy"/>
    <property type="match status" value="1"/>
</dbReference>
<dbReference type="Gene3D" id="2.60.40.10">
    <property type="entry name" value="Immunoglobulins"/>
    <property type="match status" value="1"/>
</dbReference>
<dbReference type="InterPro" id="IPR013780">
    <property type="entry name" value="Glyco_hydro_b"/>
</dbReference>
<evidence type="ECO:0000313" key="6">
    <source>
        <dbReference type="EMBL" id="QIV85805.1"/>
    </source>
</evidence>
<evidence type="ECO:0000256" key="4">
    <source>
        <dbReference type="SAM" id="MobiDB-lite"/>
    </source>
</evidence>
<dbReference type="GO" id="GO:0005980">
    <property type="term" value="P:glycogen catabolic process"/>
    <property type="evidence" value="ECO:0007669"/>
    <property type="project" value="InterPro"/>
</dbReference>
<dbReference type="SUPFAM" id="SSF51445">
    <property type="entry name" value="(Trans)glycosidases"/>
    <property type="match status" value="1"/>
</dbReference>
<feature type="region of interest" description="Disordered" evidence="4">
    <location>
        <begin position="123"/>
        <end position="168"/>
    </location>
</feature>
<keyword evidence="2" id="KW-0378">Hydrolase</keyword>
<accession>A0A6H0SHI7</accession>
<dbReference type="Gene3D" id="2.60.40.1180">
    <property type="entry name" value="Golgi alpha-mannosidase II"/>
    <property type="match status" value="1"/>
</dbReference>
<dbReference type="Gene3D" id="3.20.20.80">
    <property type="entry name" value="Glycosidases"/>
    <property type="match status" value="1"/>
</dbReference>
<evidence type="ECO:0000256" key="1">
    <source>
        <dbReference type="ARBA" id="ARBA00008061"/>
    </source>
</evidence>
<dbReference type="InterPro" id="IPR011837">
    <property type="entry name" value="Glycogen_debranch_GlgX"/>
</dbReference>
<dbReference type="Pfam" id="PF02922">
    <property type="entry name" value="CBM_48"/>
    <property type="match status" value="1"/>
</dbReference>
<dbReference type="CDD" id="cd11326">
    <property type="entry name" value="AmyAc_Glg_debranch"/>
    <property type="match status" value="1"/>
</dbReference>
<proteinExistence type="inferred from homology"/>
<comment type="similarity">
    <text evidence="1">Belongs to the glycosyl hydrolase 13 family.</text>
</comment>
<dbReference type="InterPro" id="IPR017853">
    <property type="entry name" value="GH"/>
</dbReference>